<dbReference type="Pfam" id="PF09604">
    <property type="entry name" value="Potass_KdpF"/>
    <property type="match status" value="1"/>
</dbReference>
<dbReference type="AlphaFoldDB" id="A0A142JM51"/>
<name>A0A142JM51_9BURK</name>
<organism evidence="2 3">
    <name type="scientific">Cupriavidus nantongensis</name>
    <dbReference type="NCBI Taxonomy" id="1796606"/>
    <lineage>
        <taxon>Bacteria</taxon>
        <taxon>Pseudomonadati</taxon>
        <taxon>Pseudomonadota</taxon>
        <taxon>Betaproteobacteria</taxon>
        <taxon>Burkholderiales</taxon>
        <taxon>Burkholderiaceae</taxon>
        <taxon>Cupriavidus</taxon>
    </lineage>
</organism>
<sequence>MDWTELLAGALAVAIFLYLLIALCRPEKF</sequence>
<evidence type="ECO:0000256" key="1">
    <source>
        <dbReference type="SAM" id="Phobius"/>
    </source>
</evidence>
<evidence type="ECO:0000313" key="2">
    <source>
        <dbReference type="EMBL" id="AMR79163.1"/>
    </source>
</evidence>
<dbReference type="GO" id="GO:0005886">
    <property type="term" value="C:plasma membrane"/>
    <property type="evidence" value="ECO:0007669"/>
    <property type="project" value="InterPro"/>
</dbReference>
<dbReference type="Proteomes" id="UP000075238">
    <property type="component" value="Chromosome 1"/>
</dbReference>
<proteinExistence type="predicted"/>
<keyword evidence="3" id="KW-1185">Reference proteome</keyword>
<protein>
    <submittedName>
        <fullName evidence="2">ATPase P</fullName>
    </submittedName>
</protein>
<accession>A0A142JM51</accession>
<reference evidence="2 3" key="1">
    <citation type="submission" date="2016-03" db="EMBL/GenBank/DDBJ databases">
        <title>Complete genome sequence of a novel chlorpyrifos degrading bacterium, Cupriavidus nantongensis sp. X1.</title>
        <authorList>
            <person name="Fang L."/>
        </authorList>
    </citation>
    <scope>NUCLEOTIDE SEQUENCE [LARGE SCALE GENOMIC DNA]</scope>
    <source>
        <strain evidence="2 3">X1</strain>
    </source>
</reference>
<dbReference type="RefSeq" id="WP_062800936.1">
    <property type="nucleotide sequence ID" value="NZ_CP014844.1"/>
</dbReference>
<dbReference type="STRING" id="1796606.A2G96_16240"/>
<gene>
    <name evidence="2" type="ORF">A2G96_16240</name>
</gene>
<evidence type="ECO:0000313" key="3">
    <source>
        <dbReference type="Proteomes" id="UP000075238"/>
    </source>
</evidence>
<keyword evidence="1" id="KW-1133">Transmembrane helix</keyword>
<dbReference type="KEGG" id="cnan:A2G96_16240"/>
<dbReference type="GO" id="GO:0008556">
    <property type="term" value="F:P-type potassium transmembrane transporter activity"/>
    <property type="evidence" value="ECO:0007669"/>
    <property type="project" value="InterPro"/>
</dbReference>
<keyword evidence="1" id="KW-0812">Transmembrane</keyword>
<dbReference type="InterPro" id="IPR011726">
    <property type="entry name" value="KdpF"/>
</dbReference>
<feature type="transmembrane region" description="Helical" evidence="1">
    <location>
        <begin position="6"/>
        <end position="24"/>
    </location>
</feature>
<dbReference type="EMBL" id="CP014844">
    <property type="protein sequence ID" value="AMR79163.1"/>
    <property type="molecule type" value="Genomic_DNA"/>
</dbReference>
<keyword evidence="1" id="KW-0472">Membrane</keyword>